<accession>A0A1E3X2Z6</accession>
<evidence type="ECO:0000256" key="1">
    <source>
        <dbReference type="SAM" id="Phobius"/>
    </source>
</evidence>
<feature type="transmembrane region" description="Helical" evidence="1">
    <location>
        <begin position="35"/>
        <end position="59"/>
    </location>
</feature>
<name>A0A1E3X2Z6_9BACT</name>
<keyword evidence="1" id="KW-0812">Transmembrane</keyword>
<reference evidence="2 3" key="1">
    <citation type="submission" date="2016-07" db="EMBL/GenBank/DDBJ databases">
        <title>Draft genome of Scalindua rubra, obtained from a brine-seawater interface in the Red Sea, sheds light on salt adaptation in anammox bacteria.</title>
        <authorList>
            <person name="Speth D.R."/>
            <person name="Lagkouvardos I."/>
            <person name="Wang Y."/>
            <person name="Qian P.-Y."/>
            <person name="Dutilh B.E."/>
            <person name="Jetten M.S."/>
        </authorList>
    </citation>
    <scope>NUCLEOTIDE SEQUENCE [LARGE SCALE GENOMIC DNA]</scope>
    <source>
        <strain evidence="2">BSI-1</strain>
    </source>
</reference>
<feature type="transmembrane region" description="Helical" evidence="1">
    <location>
        <begin position="71"/>
        <end position="89"/>
    </location>
</feature>
<proteinExistence type="predicted"/>
<dbReference type="EMBL" id="MAYW01000309">
    <property type="protein sequence ID" value="ODS30001.1"/>
    <property type="molecule type" value="Genomic_DNA"/>
</dbReference>
<feature type="transmembrane region" description="Helical" evidence="1">
    <location>
        <begin position="12"/>
        <end position="29"/>
    </location>
</feature>
<evidence type="ECO:0000313" key="3">
    <source>
        <dbReference type="Proteomes" id="UP000094056"/>
    </source>
</evidence>
<comment type="caution">
    <text evidence="2">The sequence shown here is derived from an EMBL/GenBank/DDBJ whole genome shotgun (WGS) entry which is preliminary data.</text>
</comment>
<gene>
    <name evidence="2" type="ORF">SCARUB_04896</name>
</gene>
<keyword evidence="1" id="KW-1133">Transmembrane helix</keyword>
<dbReference type="Proteomes" id="UP000094056">
    <property type="component" value="Unassembled WGS sequence"/>
</dbReference>
<organism evidence="2 3">
    <name type="scientific">Candidatus Scalindua rubra</name>
    <dbReference type="NCBI Taxonomy" id="1872076"/>
    <lineage>
        <taxon>Bacteria</taxon>
        <taxon>Pseudomonadati</taxon>
        <taxon>Planctomycetota</taxon>
        <taxon>Candidatus Brocadiia</taxon>
        <taxon>Candidatus Brocadiales</taxon>
        <taxon>Candidatus Scalinduaceae</taxon>
        <taxon>Candidatus Scalindua</taxon>
    </lineage>
</organism>
<sequence length="91" mass="9987">METFLNILSTKRTLYAVLLVAFAYEVLFGNGLGGLVVFVAVCFAGIGYILIPIVHAIYNLFRPENTLGVELVSRLNLSVIIGLILRVLIFS</sequence>
<dbReference type="AlphaFoldDB" id="A0A1E3X2Z6"/>
<protein>
    <submittedName>
        <fullName evidence="2">Uncharacterized protein</fullName>
    </submittedName>
</protein>
<evidence type="ECO:0000313" key="2">
    <source>
        <dbReference type="EMBL" id="ODS30001.1"/>
    </source>
</evidence>
<keyword evidence="1" id="KW-0472">Membrane</keyword>